<dbReference type="InterPro" id="IPR010985">
    <property type="entry name" value="Ribbon_hlx_hlx"/>
</dbReference>
<dbReference type="Pfam" id="PF08681">
    <property type="entry name" value="TacA1"/>
    <property type="match status" value="1"/>
</dbReference>
<protein>
    <submittedName>
        <fullName evidence="3">DUF1778 domain-containing protein</fullName>
    </submittedName>
</protein>
<dbReference type="SUPFAM" id="SSF47598">
    <property type="entry name" value="Ribbon-helix-helix"/>
    <property type="match status" value="1"/>
</dbReference>
<evidence type="ECO:0000256" key="1">
    <source>
        <dbReference type="ARBA" id="ARBA00022649"/>
    </source>
</evidence>
<dbReference type="PANTHER" id="PTHR35401:SF2">
    <property type="entry name" value="ABC-TYPE TRANSPORT SYSTEM"/>
    <property type="match status" value="1"/>
</dbReference>
<reference evidence="3 4" key="1">
    <citation type="submission" date="2023-08" db="EMBL/GenBank/DDBJ databases">
        <title>Draft genome sequence of Algoriphagus confluentis.</title>
        <authorList>
            <person name="Takatani N."/>
            <person name="Hosokawa M."/>
            <person name="Sawabe T."/>
        </authorList>
    </citation>
    <scope>NUCLEOTIDE SEQUENCE [LARGE SCALE GENOMIC DNA]</scope>
    <source>
        <strain evidence="3 4">NBRC 111222</strain>
    </source>
</reference>
<evidence type="ECO:0000313" key="3">
    <source>
        <dbReference type="EMBL" id="GMQ27819.1"/>
    </source>
</evidence>
<proteinExistence type="inferred from homology"/>
<evidence type="ECO:0000313" key="4">
    <source>
        <dbReference type="Proteomes" id="UP001338309"/>
    </source>
</evidence>
<dbReference type="PANTHER" id="PTHR35401">
    <property type="entry name" value="COPG FAMILY HELIX-TURN-HELIX PROTEIN-RELATED-RELATED"/>
    <property type="match status" value="1"/>
</dbReference>
<keyword evidence="4" id="KW-1185">Reference proteome</keyword>
<dbReference type="Proteomes" id="UP001338309">
    <property type="component" value="Unassembled WGS sequence"/>
</dbReference>
<dbReference type="InterPro" id="IPR014795">
    <property type="entry name" value="TacA_1-like"/>
</dbReference>
<accession>A0ABQ6PIS1</accession>
<name>A0ABQ6PIS1_9BACT</name>
<keyword evidence="1" id="KW-1277">Toxin-antitoxin system</keyword>
<dbReference type="EMBL" id="BTPD01000001">
    <property type="protein sequence ID" value="GMQ27819.1"/>
    <property type="molecule type" value="Genomic_DNA"/>
</dbReference>
<sequence length="96" mass="10936">METKKSNSKSSRFDTRLSKEQKEFFEKAAQIGGYRNLTDFVVATLQEKAKEIITENERVIASQKDAEIFFDAIMNPKSPNEELSQAAAEFESLINK</sequence>
<dbReference type="Gene3D" id="1.20.5.780">
    <property type="entry name" value="Single helix bin"/>
    <property type="match status" value="1"/>
</dbReference>
<comment type="caution">
    <text evidence="3">The sequence shown here is derived from an EMBL/GenBank/DDBJ whole genome shotgun (WGS) entry which is preliminary data.</text>
</comment>
<organism evidence="3 4">
    <name type="scientific">Algoriphagus confluentis</name>
    <dbReference type="NCBI Taxonomy" id="1697556"/>
    <lineage>
        <taxon>Bacteria</taxon>
        <taxon>Pseudomonadati</taxon>
        <taxon>Bacteroidota</taxon>
        <taxon>Cytophagia</taxon>
        <taxon>Cytophagales</taxon>
        <taxon>Cyclobacteriaceae</taxon>
        <taxon>Algoriphagus</taxon>
    </lineage>
</organism>
<dbReference type="RefSeq" id="WP_338222618.1">
    <property type="nucleotide sequence ID" value="NZ_BTPD01000001.1"/>
</dbReference>
<gene>
    <name evidence="3" type="ORF">Aconfl_04610</name>
</gene>
<comment type="similarity">
    <text evidence="2">Belongs to the TacA antitoxin family.</text>
</comment>
<evidence type="ECO:0000256" key="2">
    <source>
        <dbReference type="ARBA" id="ARBA00049988"/>
    </source>
</evidence>